<sequence>MSDPKPTITVLTGSSNDSPLSELSEILNPSANANNGDEDEQRYKDFYFIRYQGTSRWTQYPFTDIDAAPRLTILTDINYRAIAKNDGIATTPSFFKEARATRYAIDAYEFNLDEGEDFPFITTRLLITLLLVVVRSVTGIGYNSKIEKAKRKALREGGSIVPTEVEDSADEDEETDNKSKNSDEEPIIDEEEDSYEDIAPEIISSKEKKELLATKKAYEVEGLELTLHEQRLLDAREEYERAIPQPNKG</sequence>
<feature type="compositionally biased region" description="Acidic residues" evidence="1">
    <location>
        <begin position="164"/>
        <end position="175"/>
    </location>
</feature>
<keyword evidence="3" id="KW-1185">Reference proteome</keyword>
<protein>
    <submittedName>
        <fullName evidence="2">Uncharacterized protein</fullName>
    </submittedName>
</protein>
<feature type="region of interest" description="Disordered" evidence="1">
    <location>
        <begin position="1"/>
        <end position="21"/>
    </location>
</feature>
<reference evidence="2 3" key="1">
    <citation type="submission" date="2019-07" db="EMBL/GenBank/DDBJ databases">
        <title>Venturia inaequalis Genome Resource.</title>
        <authorList>
            <person name="Lichtner F.J."/>
        </authorList>
    </citation>
    <scope>NUCLEOTIDE SEQUENCE [LARGE SCALE GENOMIC DNA]</scope>
    <source>
        <strain evidence="2 3">DMI_063113</strain>
    </source>
</reference>
<evidence type="ECO:0000256" key="1">
    <source>
        <dbReference type="SAM" id="MobiDB-lite"/>
    </source>
</evidence>
<dbReference type="Proteomes" id="UP000490939">
    <property type="component" value="Unassembled WGS sequence"/>
</dbReference>
<organism evidence="2 3">
    <name type="scientific">Venturia inaequalis</name>
    <name type="common">Apple scab fungus</name>
    <dbReference type="NCBI Taxonomy" id="5025"/>
    <lineage>
        <taxon>Eukaryota</taxon>
        <taxon>Fungi</taxon>
        <taxon>Dikarya</taxon>
        <taxon>Ascomycota</taxon>
        <taxon>Pezizomycotina</taxon>
        <taxon>Dothideomycetes</taxon>
        <taxon>Pleosporomycetidae</taxon>
        <taxon>Venturiales</taxon>
        <taxon>Venturiaceae</taxon>
        <taxon>Venturia</taxon>
    </lineage>
</organism>
<comment type="caution">
    <text evidence="2">The sequence shown here is derived from an EMBL/GenBank/DDBJ whole genome shotgun (WGS) entry which is preliminary data.</text>
</comment>
<evidence type="ECO:0000313" key="2">
    <source>
        <dbReference type="EMBL" id="KAE9966100.1"/>
    </source>
</evidence>
<proteinExistence type="predicted"/>
<feature type="region of interest" description="Disordered" evidence="1">
    <location>
        <begin position="158"/>
        <end position="200"/>
    </location>
</feature>
<gene>
    <name evidence="2" type="ORF">EG327_000231</name>
</gene>
<evidence type="ECO:0000313" key="3">
    <source>
        <dbReference type="Proteomes" id="UP000490939"/>
    </source>
</evidence>
<feature type="compositionally biased region" description="Polar residues" evidence="1">
    <location>
        <begin position="9"/>
        <end position="21"/>
    </location>
</feature>
<accession>A0A8H3YME5</accession>
<feature type="compositionally biased region" description="Acidic residues" evidence="1">
    <location>
        <begin position="184"/>
        <end position="199"/>
    </location>
</feature>
<dbReference type="EMBL" id="WNWR01001026">
    <property type="protein sequence ID" value="KAE9966100.1"/>
    <property type="molecule type" value="Genomic_DNA"/>
</dbReference>
<name>A0A8H3YME5_VENIN</name>
<dbReference type="AlphaFoldDB" id="A0A8H3YME5"/>